<dbReference type="InterPro" id="IPR020900">
    <property type="entry name" value="Arg_repress_DNA-bd"/>
</dbReference>
<dbReference type="Gene3D" id="3.30.1360.40">
    <property type="match status" value="1"/>
</dbReference>
<dbReference type="GO" id="GO:0051259">
    <property type="term" value="P:protein complex oligomerization"/>
    <property type="evidence" value="ECO:0007669"/>
    <property type="project" value="InterPro"/>
</dbReference>
<comment type="caution">
    <text evidence="11">The sequence shown here is derived from an EMBL/GenBank/DDBJ whole genome shotgun (WGS) entry which is preliminary data.</text>
</comment>
<dbReference type="Proteomes" id="UP000294682">
    <property type="component" value="Unassembled WGS sequence"/>
</dbReference>
<keyword evidence="7" id="KW-0028">Amino-acid biosynthesis</keyword>
<keyword evidence="7" id="KW-0055">Arginine biosynthesis</keyword>
<dbReference type="GO" id="GO:0006526">
    <property type="term" value="P:L-arginine biosynthetic process"/>
    <property type="evidence" value="ECO:0007669"/>
    <property type="project" value="UniProtKB-KW"/>
</dbReference>
<evidence type="ECO:0000256" key="3">
    <source>
        <dbReference type="ARBA" id="ARBA00022490"/>
    </source>
</evidence>
<dbReference type="SUPFAM" id="SSF46785">
    <property type="entry name" value="Winged helix' DNA-binding domain"/>
    <property type="match status" value="1"/>
</dbReference>
<dbReference type="InterPro" id="IPR036251">
    <property type="entry name" value="Arg_repress_C_sf"/>
</dbReference>
<evidence type="ECO:0000259" key="9">
    <source>
        <dbReference type="Pfam" id="PF01316"/>
    </source>
</evidence>
<dbReference type="GO" id="GO:0003700">
    <property type="term" value="F:DNA-binding transcription factor activity"/>
    <property type="evidence" value="ECO:0007669"/>
    <property type="project" value="UniProtKB-UniRule"/>
</dbReference>
<keyword evidence="3 7" id="KW-0963">Cytoplasm</keyword>
<dbReference type="GO" id="GO:0005737">
    <property type="term" value="C:cytoplasm"/>
    <property type="evidence" value="ECO:0007669"/>
    <property type="project" value="UniProtKB-SubCell"/>
</dbReference>
<dbReference type="Pfam" id="PF01316">
    <property type="entry name" value="Arg_repressor"/>
    <property type="match status" value="1"/>
</dbReference>
<evidence type="ECO:0000256" key="2">
    <source>
        <dbReference type="ARBA" id="ARBA00008316"/>
    </source>
</evidence>
<reference evidence="11 12" key="1">
    <citation type="submission" date="2019-03" db="EMBL/GenBank/DDBJ databases">
        <title>Genomic Encyclopedia of Type Strains, Phase IV (KMG-IV): sequencing the most valuable type-strain genomes for metagenomic binning, comparative biology and taxonomic classification.</title>
        <authorList>
            <person name="Goeker M."/>
        </authorList>
    </citation>
    <scope>NUCLEOTIDE SEQUENCE [LARGE SCALE GENOMIC DNA]</scope>
    <source>
        <strain evidence="11 12">DSM 100433</strain>
    </source>
</reference>
<evidence type="ECO:0000256" key="4">
    <source>
        <dbReference type="ARBA" id="ARBA00023015"/>
    </source>
</evidence>
<dbReference type="InterPro" id="IPR036388">
    <property type="entry name" value="WH-like_DNA-bd_sf"/>
</dbReference>
<evidence type="ECO:0000313" key="12">
    <source>
        <dbReference type="Proteomes" id="UP000294682"/>
    </source>
</evidence>
<name>A0A9X8UGG6_9FIRM</name>
<dbReference type="Gene3D" id="1.10.10.10">
    <property type="entry name" value="Winged helix-like DNA-binding domain superfamily/Winged helix DNA-binding domain"/>
    <property type="match status" value="1"/>
</dbReference>
<protein>
    <recommendedName>
        <fullName evidence="7 8">Arginine repressor</fullName>
    </recommendedName>
</protein>
<comment type="subcellular location">
    <subcellularLocation>
        <location evidence="1 7">Cytoplasm</location>
    </subcellularLocation>
</comment>
<dbReference type="PRINTS" id="PR01467">
    <property type="entry name" value="ARGREPRESSOR"/>
</dbReference>
<dbReference type="PANTHER" id="PTHR34471:SF1">
    <property type="entry name" value="ARGININE REPRESSOR"/>
    <property type="match status" value="1"/>
</dbReference>
<evidence type="ECO:0000259" key="10">
    <source>
        <dbReference type="Pfam" id="PF02863"/>
    </source>
</evidence>
<comment type="pathway">
    <text evidence="7">Amino-acid biosynthesis; L-arginine biosynthesis [regulation].</text>
</comment>
<evidence type="ECO:0000256" key="7">
    <source>
        <dbReference type="HAMAP-Rule" id="MF_00173"/>
    </source>
</evidence>
<dbReference type="EMBL" id="SLUK01000017">
    <property type="protein sequence ID" value="TCL40838.1"/>
    <property type="molecule type" value="Genomic_DNA"/>
</dbReference>
<dbReference type="Pfam" id="PF02863">
    <property type="entry name" value="Arg_repressor_C"/>
    <property type="match status" value="1"/>
</dbReference>
<dbReference type="OrthoDB" id="9807089at2"/>
<proteinExistence type="inferred from homology"/>
<evidence type="ECO:0000256" key="6">
    <source>
        <dbReference type="ARBA" id="ARBA00023163"/>
    </source>
</evidence>
<dbReference type="NCBIfam" id="TIGR01529">
    <property type="entry name" value="argR_whole"/>
    <property type="match status" value="1"/>
</dbReference>
<dbReference type="GO" id="GO:1900079">
    <property type="term" value="P:regulation of arginine biosynthetic process"/>
    <property type="evidence" value="ECO:0007669"/>
    <property type="project" value="UniProtKB-UniRule"/>
</dbReference>
<evidence type="ECO:0000256" key="1">
    <source>
        <dbReference type="ARBA" id="ARBA00004496"/>
    </source>
</evidence>
<feature type="domain" description="Arginine repressor C-terminal" evidence="10">
    <location>
        <begin position="80"/>
        <end position="145"/>
    </location>
</feature>
<dbReference type="InterPro" id="IPR001669">
    <property type="entry name" value="Arg_repress"/>
</dbReference>
<keyword evidence="12" id="KW-1185">Reference proteome</keyword>
<comment type="similarity">
    <text evidence="2 7">Belongs to the ArgR family.</text>
</comment>
<dbReference type="SUPFAM" id="SSF55252">
    <property type="entry name" value="C-terminal domain of arginine repressor"/>
    <property type="match status" value="1"/>
</dbReference>
<dbReference type="AlphaFoldDB" id="A0A9X8UGG6"/>
<gene>
    <name evidence="7" type="primary">argR</name>
    <name evidence="11" type="ORF">EDD78_1176</name>
</gene>
<accession>A0A9X8UGG6</accession>
<dbReference type="GO" id="GO:0003677">
    <property type="term" value="F:DNA binding"/>
    <property type="evidence" value="ECO:0007669"/>
    <property type="project" value="UniProtKB-KW"/>
</dbReference>
<evidence type="ECO:0000256" key="8">
    <source>
        <dbReference type="NCBIfam" id="TIGR01529"/>
    </source>
</evidence>
<dbReference type="InterPro" id="IPR036390">
    <property type="entry name" value="WH_DNA-bd_sf"/>
</dbReference>
<organism evidence="11 12">
    <name type="scientific">Harryflintia acetispora</name>
    <dbReference type="NCBI Taxonomy" id="1849041"/>
    <lineage>
        <taxon>Bacteria</taxon>
        <taxon>Bacillati</taxon>
        <taxon>Bacillota</taxon>
        <taxon>Clostridia</taxon>
        <taxon>Eubacteriales</taxon>
        <taxon>Oscillospiraceae</taxon>
        <taxon>Harryflintia</taxon>
    </lineage>
</organism>
<dbReference type="InterPro" id="IPR020899">
    <property type="entry name" value="Arg_repress_C"/>
</dbReference>
<evidence type="ECO:0000256" key="5">
    <source>
        <dbReference type="ARBA" id="ARBA00023125"/>
    </source>
</evidence>
<keyword evidence="4 7" id="KW-0805">Transcription regulation</keyword>
<dbReference type="PANTHER" id="PTHR34471">
    <property type="entry name" value="ARGININE REPRESSOR"/>
    <property type="match status" value="1"/>
</dbReference>
<dbReference type="GO" id="GO:0034618">
    <property type="term" value="F:arginine binding"/>
    <property type="evidence" value="ECO:0007669"/>
    <property type="project" value="InterPro"/>
</dbReference>
<sequence>MSKFKRHAKIMEIISENRIYTQEQLLEKLHQAGFSVTQATVSRDIRELRLVKVQMSDGGYCYSGAKAQDSHISFRFHAIFKEAVSKIDCAQNLIVIKCYTGMANAACAALDTIEWQGSVGTIAGDDTILIIMRDSESAAALVDELYQLLSRSKA</sequence>
<keyword evidence="6 7" id="KW-0804">Transcription</keyword>
<dbReference type="RefSeq" id="WP_079698717.1">
    <property type="nucleotide sequence ID" value="NZ_JADNAH010000068.1"/>
</dbReference>
<dbReference type="HAMAP" id="MF_00173">
    <property type="entry name" value="Arg_repressor"/>
    <property type="match status" value="1"/>
</dbReference>
<comment type="function">
    <text evidence="7">Regulates arginine biosynthesis genes.</text>
</comment>
<keyword evidence="7" id="KW-0678">Repressor</keyword>
<keyword evidence="5 7" id="KW-0238">DNA-binding</keyword>
<evidence type="ECO:0000313" key="11">
    <source>
        <dbReference type="EMBL" id="TCL40838.1"/>
    </source>
</evidence>
<feature type="domain" description="Arginine repressor DNA-binding" evidence="9">
    <location>
        <begin position="1"/>
        <end position="63"/>
    </location>
</feature>